<sequence length="439" mass="48085">MSAHHLQPEDINNNSQSPYHHQAKSNTTTAKQIGKALPTIAAITSPFPHQNDENHFQTTCSSPAISTALIQIKSSNSPSSSASPRSVDLLTASSAGTIPRCATSSPCINNLTTLPDAPVILTSNPSNLFAAQYITSNDSCAQLFLPSGAQSQGPYLHTQQQLLSASTSQGFAANPALFGLQPGNQGFQHPSGNPYFAQNSFLDPSMMNSQTHVMLQLNQNNGDSFNQQQQSFLAAVQAPDSTISPNLEKGVRPKSSTKKTSTPNKKSPAKTPHKQLQQEEACDGSKTPSKRLTQLPTDLRLKGAKNPRILPDESYTEDMSSISTDDPSYREQFASDLLKSVDLVRIEKKRARNRVAARKCRERKLSLINSLEGEVSAWKSRNQQLRTCIQQYESLCKDTISNLQKMCQAHPELYSKINNLPIFSKLIDLPPFSPEHENT</sequence>
<dbReference type="Pfam" id="PF00170">
    <property type="entry name" value="bZIP_1"/>
    <property type="match status" value="1"/>
</dbReference>
<feature type="domain" description="BZIP" evidence="2">
    <location>
        <begin position="343"/>
        <end position="393"/>
    </location>
</feature>
<proteinExistence type="predicted"/>
<dbReference type="SMART" id="SM00338">
    <property type="entry name" value="BRLZ"/>
    <property type="match status" value="1"/>
</dbReference>
<keyword evidence="4" id="KW-1185">Reference proteome</keyword>
<name>A0ABD2PQA9_9PLAT</name>
<evidence type="ECO:0000259" key="2">
    <source>
        <dbReference type="PROSITE" id="PS50217"/>
    </source>
</evidence>
<dbReference type="Proteomes" id="UP001626550">
    <property type="component" value="Unassembled WGS sequence"/>
</dbReference>
<dbReference type="Gene3D" id="1.20.5.170">
    <property type="match status" value="1"/>
</dbReference>
<dbReference type="InterPro" id="IPR004827">
    <property type="entry name" value="bZIP"/>
</dbReference>
<organism evidence="3 4">
    <name type="scientific">Cichlidogyrus casuarinus</name>
    <dbReference type="NCBI Taxonomy" id="1844966"/>
    <lineage>
        <taxon>Eukaryota</taxon>
        <taxon>Metazoa</taxon>
        <taxon>Spiralia</taxon>
        <taxon>Lophotrochozoa</taxon>
        <taxon>Platyhelminthes</taxon>
        <taxon>Monogenea</taxon>
        <taxon>Monopisthocotylea</taxon>
        <taxon>Dactylogyridea</taxon>
        <taxon>Ancyrocephalidae</taxon>
        <taxon>Cichlidogyrus</taxon>
    </lineage>
</organism>
<feature type="region of interest" description="Disordered" evidence="1">
    <location>
        <begin position="1"/>
        <end position="29"/>
    </location>
</feature>
<accession>A0ABD2PQA9</accession>
<protein>
    <recommendedName>
        <fullName evidence="2">BZIP domain-containing protein</fullName>
    </recommendedName>
</protein>
<feature type="compositionally biased region" description="Polar residues" evidence="1">
    <location>
        <begin position="10"/>
        <end position="29"/>
    </location>
</feature>
<dbReference type="PROSITE" id="PS50217">
    <property type="entry name" value="BZIP"/>
    <property type="match status" value="1"/>
</dbReference>
<dbReference type="PROSITE" id="PS00036">
    <property type="entry name" value="BZIP_BASIC"/>
    <property type="match status" value="1"/>
</dbReference>
<evidence type="ECO:0000313" key="3">
    <source>
        <dbReference type="EMBL" id="KAL3309695.1"/>
    </source>
</evidence>
<dbReference type="InterPro" id="IPR046347">
    <property type="entry name" value="bZIP_sf"/>
</dbReference>
<evidence type="ECO:0000313" key="4">
    <source>
        <dbReference type="Proteomes" id="UP001626550"/>
    </source>
</evidence>
<gene>
    <name evidence="3" type="ORF">Ciccas_011757</name>
</gene>
<dbReference type="AlphaFoldDB" id="A0ABD2PQA9"/>
<feature type="region of interest" description="Disordered" evidence="1">
    <location>
        <begin position="238"/>
        <end position="293"/>
    </location>
</feature>
<evidence type="ECO:0000256" key="1">
    <source>
        <dbReference type="SAM" id="MobiDB-lite"/>
    </source>
</evidence>
<dbReference type="EMBL" id="JBJKFK010003632">
    <property type="protein sequence ID" value="KAL3309695.1"/>
    <property type="molecule type" value="Genomic_DNA"/>
</dbReference>
<reference evidence="3 4" key="1">
    <citation type="submission" date="2024-11" db="EMBL/GenBank/DDBJ databases">
        <title>Adaptive evolution of stress response genes in parasites aligns with host niche diversity.</title>
        <authorList>
            <person name="Hahn C."/>
            <person name="Resl P."/>
        </authorList>
    </citation>
    <scope>NUCLEOTIDE SEQUENCE [LARGE SCALE GENOMIC DNA]</scope>
    <source>
        <strain evidence="3">EGGRZ-B1_66</strain>
        <tissue evidence="3">Body</tissue>
    </source>
</reference>
<dbReference type="SUPFAM" id="SSF57959">
    <property type="entry name" value="Leucine zipper domain"/>
    <property type="match status" value="1"/>
</dbReference>
<comment type="caution">
    <text evidence="3">The sequence shown here is derived from an EMBL/GenBank/DDBJ whole genome shotgun (WGS) entry which is preliminary data.</text>
</comment>